<evidence type="ECO:0000256" key="2">
    <source>
        <dbReference type="ARBA" id="ARBA00022741"/>
    </source>
</evidence>
<dbReference type="InterPro" id="IPR003593">
    <property type="entry name" value="AAA+_ATPase"/>
</dbReference>
<keyword evidence="7" id="KW-1185">Reference proteome</keyword>
<protein>
    <submittedName>
        <fullName evidence="6">Iron complex transport system ATP-binding protein</fullName>
    </submittedName>
</protein>
<dbReference type="InterPro" id="IPR027417">
    <property type="entry name" value="P-loop_NTPase"/>
</dbReference>
<organism evidence="6 7">
    <name type="scientific">Actinokineospora alba</name>
    <dbReference type="NCBI Taxonomy" id="504798"/>
    <lineage>
        <taxon>Bacteria</taxon>
        <taxon>Bacillati</taxon>
        <taxon>Actinomycetota</taxon>
        <taxon>Actinomycetes</taxon>
        <taxon>Pseudonocardiales</taxon>
        <taxon>Pseudonocardiaceae</taxon>
        <taxon>Actinokineospora</taxon>
    </lineage>
</organism>
<dbReference type="SMART" id="SM00382">
    <property type="entry name" value="AAA"/>
    <property type="match status" value="1"/>
</dbReference>
<dbReference type="SUPFAM" id="SSF52540">
    <property type="entry name" value="P-loop containing nucleoside triphosphate hydrolases"/>
    <property type="match status" value="1"/>
</dbReference>
<dbReference type="FunFam" id="3.40.50.300:FF:000134">
    <property type="entry name" value="Iron-enterobactin ABC transporter ATP-binding protein"/>
    <property type="match status" value="1"/>
</dbReference>
<keyword evidence="4" id="KW-1278">Translocase</keyword>
<keyword evidence="2" id="KW-0547">Nucleotide-binding</keyword>
<dbReference type="Gene3D" id="3.40.50.300">
    <property type="entry name" value="P-loop containing nucleotide triphosphate hydrolases"/>
    <property type="match status" value="1"/>
</dbReference>
<dbReference type="PANTHER" id="PTHR42794">
    <property type="entry name" value="HEMIN IMPORT ATP-BINDING PROTEIN HMUV"/>
    <property type="match status" value="1"/>
</dbReference>
<dbReference type="Pfam" id="PF00005">
    <property type="entry name" value="ABC_tran"/>
    <property type="match status" value="1"/>
</dbReference>
<dbReference type="GO" id="GO:0016887">
    <property type="term" value="F:ATP hydrolysis activity"/>
    <property type="evidence" value="ECO:0007669"/>
    <property type="project" value="InterPro"/>
</dbReference>
<dbReference type="GO" id="GO:0005524">
    <property type="term" value="F:ATP binding"/>
    <property type="evidence" value="ECO:0007669"/>
    <property type="project" value="UniProtKB-KW"/>
</dbReference>
<dbReference type="PROSITE" id="PS00211">
    <property type="entry name" value="ABC_TRANSPORTER_1"/>
    <property type="match status" value="1"/>
</dbReference>
<keyword evidence="1" id="KW-0813">Transport</keyword>
<dbReference type="PROSITE" id="PS50893">
    <property type="entry name" value="ABC_TRANSPORTER_2"/>
    <property type="match status" value="1"/>
</dbReference>
<dbReference type="InterPro" id="IPR017871">
    <property type="entry name" value="ABC_transporter-like_CS"/>
</dbReference>
<dbReference type="AlphaFoldDB" id="A0A1H0MXI0"/>
<evidence type="ECO:0000256" key="3">
    <source>
        <dbReference type="ARBA" id="ARBA00022840"/>
    </source>
</evidence>
<dbReference type="Proteomes" id="UP000199651">
    <property type="component" value="Unassembled WGS sequence"/>
</dbReference>
<dbReference type="InterPro" id="IPR003439">
    <property type="entry name" value="ABC_transporter-like_ATP-bd"/>
</dbReference>
<dbReference type="CDD" id="cd03214">
    <property type="entry name" value="ABC_Iron-Siderophores_B12_Hemin"/>
    <property type="match status" value="1"/>
</dbReference>
<dbReference type="OrthoDB" id="4131at2"/>
<reference evidence="7" key="1">
    <citation type="submission" date="2016-10" db="EMBL/GenBank/DDBJ databases">
        <authorList>
            <person name="Varghese N."/>
            <person name="Submissions S."/>
        </authorList>
    </citation>
    <scope>NUCLEOTIDE SEQUENCE [LARGE SCALE GENOMIC DNA]</scope>
    <source>
        <strain evidence="7">IBRC-M 10655</strain>
    </source>
</reference>
<evidence type="ECO:0000256" key="4">
    <source>
        <dbReference type="ARBA" id="ARBA00022967"/>
    </source>
</evidence>
<dbReference type="EMBL" id="FNJB01000005">
    <property type="protein sequence ID" value="SDO85123.1"/>
    <property type="molecule type" value="Genomic_DNA"/>
</dbReference>
<evidence type="ECO:0000313" key="7">
    <source>
        <dbReference type="Proteomes" id="UP000199651"/>
    </source>
</evidence>
<sequence length="264" mass="27424">MTLELRDVTAGYGGRPAVSGVSVEVPAGSWLAVIGPNGAGKSTLLKSIAGLVPSQGAITLNGLTTSSMAARDRARAIGYAPQTPLIPEGLSVTDYVLLGRTPHLATLAREGPRDLAVVTQVLARLDLASLAGRRLRTLSGGERQRAVLARVLAQQAGLLLLDEPTTGLDIGHAQALLELVDRLRAEDGTTVVSTLHDLTLAAQYADRLLLLDAGTPVAAGTPHEVLRADLIAQHYDATVEVLSTGQGHPVVVPARPVTHSAHGE</sequence>
<dbReference type="PANTHER" id="PTHR42794:SF1">
    <property type="entry name" value="HEMIN IMPORT ATP-BINDING PROTEIN HMUV"/>
    <property type="match status" value="1"/>
</dbReference>
<keyword evidence="3 6" id="KW-0067">ATP-binding</keyword>
<evidence type="ECO:0000259" key="5">
    <source>
        <dbReference type="PROSITE" id="PS50893"/>
    </source>
</evidence>
<accession>A0A1H0MXI0</accession>
<evidence type="ECO:0000256" key="1">
    <source>
        <dbReference type="ARBA" id="ARBA00022448"/>
    </source>
</evidence>
<name>A0A1H0MXI0_9PSEU</name>
<dbReference type="RefSeq" id="WP_091374616.1">
    <property type="nucleotide sequence ID" value="NZ_FNDV01000002.1"/>
</dbReference>
<evidence type="ECO:0000313" key="6">
    <source>
        <dbReference type="EMBL" id="SDO85123.1"/>
    </source>
</evidence>
<gene>
    <name evidence="6" type="ORF">SAMN05192558_105102</name>
</gene>
<proteinExistence type="predicted"/>
<dbReference type="STRING" id="504798.SAMN05421871_102152"/>
<feature type="domain" description="ABC transporter" evidence="5">
    <location>
        <begin position="3"/>
        <end position="238"/>
    </location>
</feature>